<accession>A0A653CNA6</accession>
<protein>
    <submittedName>
        <fullName evidence="1">Uncharacterized protein</fullName>
    </submittedName>
</protein>
<dbReference type="EMBL" id="CAACVG010008336">
    <property type="protein sequence ID" value="VEN49391.1"/>
    <property type="molecule type" value="Genomic_DNA"/>
</dbReference>
<gene>
    <name evidence="1" type="ORF">CALMAC_LOCUS10521</name>
</gene>
<keyword evidence="2" id="KW-1185">Reference proteome</keyword>
<evidence type="ECO:0000313" key="1">
    <source>
        <dbReference type="EMBL" id="VEN49391.1"/>
    </source>
</evidence>
<evidence type="ECO:0000313" key="2">
    <source>
        <dbReference type="Proteomes" id="UP000410492"/>
    </source>
</evidence>
<sequence length="35" mass="3934">MVISRFPPSGLGLILRERRTLGHLSRHSGLSGRLY</sequence>
<organism evidence="1 2">
    <name type="scientific">Callosobruchus maculatus</name>
    <name type="common">Southern cowpea weevil</name>
    <name type="synonym">Pulse bruchid</name>
    <dbReference type="NCBI Taxonomy" id="64391"/>
    <lineage>
        <taxon>Eukaryota</taxon>
        <taxon>Metazoa</taxon>
        <taxon>Ecdysozoa</taxon>
        <taxon>Arthropoda</taxon>
        <taxon>Hexapoda</taxon>
        <taxon>Insecta</taxon>
        <taxon>Pterygota</taxon>
        <taxon>Neoptera</taxon>
        <taxon>Endopterygota</taxon>
        <taxon>Coleoptera</taxon>
        <taxon>Polyphaga</taxon>
        <taxon>Cucujiformia</taxon>
        <taxon>Chrysomeloidea</taxon>
        <taxon>Chrysomelidae</taxon>
        <taxon>Bruchinae</taxon>
        <taxon>Bruchini</taxon>
        <taxon>Callosobruchus</taxon>
    </lineage>
</organism>
<reference evidence="1 2" key="1">
    <citation type="submission" date="2019-01" db="EMBL/GenBank/DDBJ databases">
        <authorList>
            <person name="Sayadi A."/>
        </authorList>
    </citation>
    <scope>NUCLEOTIDE SEQUENCE [LARGE SCALE GENOMIC DNA]</scope>
</reference>
<dbReference type="AlphaFoldDB" id="A0A653CNA6"/>
<name>A0A653CNA6_CALMS</name>
<dbReference type="Proteomes" id="UP000410492">
    <property type="component" value="Unassembled WGS sequence"/>
</dbReference>
<proteinExistence type="predicted"/>